<keyword evidence="2" id="KW-0812">Transmembrane</keyword>
<gene>
    <name evidence="3" type="ORF">D3273_01205</name>
</gene>
<dbReference type="RefSeq" id="WP_129222758.1">
    <property type="nucleotide sequence ID" value="NZ_QYBB01000001.1"/>
</dbReference>
<organism evidence="3 4">
    <name type="scientific">Lichenibacterium minor</name>
    <dbReference type="NCBI Taxonomy" id="2316528"/>
    <lineage>
        <taxon>Bacteria</taxon>
        <taxon>Pseudomonadati</taxon>
        <taxon>Pseudomonadota</taxon>
        <taxon>Alphaproteobacteria</taxon>
        <taxon>Hyphomicrobiales</taxon>
        <taxon>Lichenihabitantaceae</taxon>
        <taxon>Lichenibacterium</taxon>
    </lineage>
</organism>
<keyword evidence="4" id="KW-1185">Reference proteome</keyword>
<evidence type="ECO:0000256" key="2">
    <source>
        <dbReference type="SAM" id="Phobius"/>
    </source>
</evidence>
<sequence>MYIDSTCPPLGAQSGSAGEPPPSLKPEAYQVASRSPSVVVASTEEELEEALQGVKKGSVDAIRCKGIVVPGVKETFDYLLEHGNGIFLDALVGLPAAVQTVFTDYFERSEELSKILHGRDFHKLLEFIRSFKFKHPVMSAFSAVGLAYAIYRGWNSRKRRREVIEGKPFGPACDDLFRHGYRVHDNNGDEFTLRNDVVPRQAV</sequence>
<accession>A0A4Q2UAK1</accession>
<proteinExistence type="predicted"/>
<feature type="region of interest" description="Disordered" evidence="1">
    <location>
        <begin position="1"/>
        <end position="27"/>
    </location>
</feature>
<reference evidence="3 4" key="1">
    <citation type="submission" date="2018-12" db="EMBL/GenBank/DDBJ databases">
        <authorList>
            <person name="Grouzdev D.S."/>
            <person name="Krutkina M.S."/>
        </authorList>
    </citation>
    <scope>NUCLEOTIDE SEQUENCE [LARGE SCALE GENOMIC DNA]</scope>
    <source>
        <strain evidence="3 4">RmlP026</strain>
    </source>
</reference>
<name>A0A4Q2UAK1_9HYPH</name>
<evidence type="ECO:0000313" key="3">
    <source>
        <dbReference type="EMBL" id="RYC33899.1"/>
    </source>
</evidence>
<feature type="transmembrane region" description="Helical" evidence="2">
    <location>
        <begin position="133"/>
        <end position="151"/>
    </location>
</feature>
<protein>
    <submittedName>
        <fullName evidence="3">Uncharacterized protein</fullName>
    </submittedName>
</protein>
<reference evidence="3 4" key="2">
    <citation type="submission" date="2019-02" db="EMBL/GenBank/DDBJ databases">
        <title>'Lichenibacterium ramalinii' gen. nov. sp. nov., 'Lichenibacterium minor' gen. nov. sp. nov.</title>
        <authorList>
            <person name="Pankratov T."/>
        </authorList>
    </citation>
    <scope>NUCLEOTIDE SEQUENCE [LARGE SCALE GENOMIC DNA]</scope>
    <source>
        <strain evidence="3 4">RmlP026</strain>
    </source>
</reference>
<comment type="caution">
    <text evidence="3">The sequence shown here is derived from an EMBL/GenBank/DDBJ whole genome shotgun (WGS) entry which is preliminary data.</text>
</comment>
<evidence type="ECO:0000256" key="1">
    <source>
        <dbReference type="SAM" id="MobiDB-lite"/>
    </source>
</evidence>
<evidence type="ECO:0000313" key="4">
    <source>
        <dbReference type="Proteomes" id="UP000290759"/>
    </source>
</evidence>
<keyword evidence="2" id="KW-1133">Transmembrane helix</keyword>
<dbReference type="AlphaFoldDB" id="A0A4Q2UAK1"/>
<dbReference type="Proteomes" id="UP000290759">
    <property type="component" value="Unassembled WGS sequence"/>
</dbReference>
<keyword evidence="2" id="KW-0472">Membrane</keyword>
<dbReference type="EMBL" id="QYBB01000001">
    <property type="protein sequence ID" value="RYC33899.1"/>
    <property type="molecule type" value="Genomic_DNA"/>
</dbReference>